<comment type="caution">
    <text evidence="2">The sequence shown here is derived from an EMBL/GenBank/DDBJ whole genome shotgun (WGS) entry which is preliminary data.</text>
</comment>
<dbReference type="PANTHER" id="PTHR36071:SF1">
    <property type="entry name" value="DNA DOUBLE-STRAND BREAK REPAIR PROTEIN"/>
    <property type="match status" value="1"/>
</dbReference>
<sequence>MEPNTEKSGSANNLIKSRCSEINEICDETSIVAHKLIGQMLDTWLFVENNGLNELTGDHLGGGLASQGSQDDDDGSPNSLENLERDIVIHAVKRILPNVSKSCLDRVKRIMS</sequence>
<accession>A0AAV5EG63</accession>
<dbReference type="AlphaFoldDB" id="A0AAV5EG63"/>
<dbReference type="PANTHER" id="PTHR36071">
    <property type="entry name" value="DNA DOUBLE-STRAND BREAK REPAIR PROTEIN"/>
    <property type="match status" value="1"/>
</dbReference>
<reference evidence="2" key="1">
    <citation type="journal article" date="2018" name="DNA Res.">
        <title>Multiple hybrid de novo genome assembly of finger millet, an orphan allotetraploid crop.</title>
        <authorList>
            <person name="Hatakeyama M."/>
            <person name="Aluri S."/>
            <person name="Balachadran M.T."/>
            <person name="Sivarajan S.R."/>
            <person name="Patrignani A."/>
            <person name="Gruter S."/>
            <person name="Poveda L."/>
            <person name="Shimizu-Inatsugi R."/>
            <person name="Baeten J."/>
            <person name="Francoijs K.J."/>
            <person name="Nataraja K.N."/>
            <person name="Reddy Y.A.N."/>
            <person name="Phadnis S."/>
            <person name="Ravikumar R.L."/>
            <person name="Schlapbach R."/>
            <person name="Sreeman S.M."/>
            <person name="Shimizu K.K."/>
        </authorList>
    </citation>
    <scope>NUCLEOTIDE SEQUENCE</scope>
</reference>
<proteinExistence type="predicted"/>
<feature type="region of interest" description="Disordered" evidence="1">
    <location>
        <begin position="57"/>
        <end position="81"/>
    </location>
</feature>
<evidence type="ECO:0000256" key="1">
    <source>
        <dbReference type="SAM" id="MobiDB-lite"/>
    </source>
</evidence>
<keyword evidence="3" id="KW-1185">Reference proteome</keyword>
<dbReference type="EMBL" id="BQKI01000075">
    <property type="protein sequence ID" value="GJN21536.1"/>
    <property type="molecule type" value="Genomic_DNA"/>
</dbReference>
<dbReference type="Proteomes" id="UP001054889">
    <property type="component" value="Unassembled WGS sequence"/>
</dbReference>
<evidence type="ECO:0000313" key="3">
    <source>
        <dbReference type="Proteomes" id="UP001054889"/>
    </source>
</evidence>
<name>A0AAV5EG63_ELECO</name>
<organism evidence="2 3">
    <name type="scientific">Eleusine coracana subsp. coracana</name>
    <dbReference type="NCBI Taxonomy" id="191504"/>
    <lineage>
        <taxon>Eukaryota</taxon>
        <taxon>Viridiplantae</taxon>
        <taxon>Streptophyta</taxon>
        <taxon>Embryophyta</taxon>
        <taxon>Tracheophyta</taxon>
        <taxon>Spermatophyta</taxon>
        <taxon>Magnoliopsida</taxon>
        <taxon>Liliopsida</taxon>
        <taxon>Poales</taxon>
        <taxon>Poaceae</taxon>
        <taxon>PACMAD clade</taxon>
        <taxon>Chloridoideae</taxon>
        <taxon>Cynodonteae</taxon>
        <taxon>Eleusininae</taxon>
        <taxon>Eleusine</taxon>
    </lineage>
</organism>
<gene>
    <name evidence="2" type="primary">gb09020</name>
    <name evidence="2" type="ORF">PR202_gb09020</name>
</gene>
<protein>
    <submittedName>
        <fullName evidence="2">Uncharacterized protein</fullName>
    </submittedName>
</protein>
<reference evidence="2" key="2">
    <citation type="submission" date="2021-12" db="EMBL/GenBank/DDBJ databases">
        <title>Resequencing data analysis of finger millet.</title>
        <authorList>
            <person name="Hatakeyama M."/>
            <person name="Aluri S."/>
            <person name="Balachadran M.T."/>
            <person name="Sivarajan S.R."/>
            <person name="Poveda L."/>
            <person name="Shimizu-Inatsugi R."/>
            <person name="Schlapbach R."/>
            <person name="Sreeman S.M."/>
            <person name="Shimizu K.K."/>
        </authorList>
    </citation>
    <scope>NUCLEOTIDE SEQUENCE</scope>
</reference>
<evidence type="ECO:0000313" key="2">
    <source>
        <dbReference type="EMBL" id="GJN21536.1"/>
    </source>
</evidence>